<keyword evidence="3 10" id="KW-0132">Cell division</keyword>
<dbReference type="GO" id="GO:0051301">
    <property type="term" value="P:cell division"/>
    <property type="evidence" value="ECO:0007669"/>
    <property type="project" value="UniProtKB-KW"/>
</dbReference>
<dbReference type="GO" id="GO:0005524">
    <property type="term" value="F:ATP binding"/>
    <property type="evidence" value="ECO:0007669"/>
    <property type="project" value="UniProtKB-UniRule"/>
</dbReference>
<dbReference type="PANTHER" id="PTHR43024">
    <property type="entry name" value="UDP-N-ACETYLMURAMOYL-TRIPEPTIDE--D-ALANYL-D-ALANINE LIGASE"/>
    <property type="match status" value="1"/>
</dbReference>
<keyword evidence="8 10" id="KW-0131">Cell cycle</keyword>
<dbReference type="SUPFAM" id="SSF63418">
    <property type="entry name" value="MurE/MurF N-terminal domain"/>
    <property type="match status" value="1"/>
</dbReference>
<comment type="function">
    <text evidence="10 11">Involved in cell wall formation. Catalyzes the final step in the synthesis of UDP-N-acetylmuramoyl-pentapeptide, the precursor of murein.</text>
</comment>
<evidence type="ECO:0000259" key="14">
    <source>
        <dbReference type="Pfam" id="PF08245"/>
    </source>
</evidence>
<sequence>MSFKINMLKGISSNFRGEMNDETIIESVFIDSRNKVQNGLFIPIIGERFDGHDFLFGAIESGAVATLWDESKPLPEGLESEFLVIYVKDTLQSLQNLSKNYLQKVSPKVIGVTGSNGKTTVKDLLEAVLCTTFRTHKTQGNFNNHIGLPLTILAMPNDCEVAILEMGMNHFGEISLLSNIAQPDIAIITNIGESHIEQLGSRDGIAQAKFEIIHGLKENGVLIYDGDEPLLNSHHVDLNKIKCGYNDTNDYIITNLEQTASGSKFSLNNKYDFVLPLLGKHNVKNSTYSIAVGKYLGLSEHTIQLGLNNCILTGMRMEKKQGINGSIIINDAYNSSPTSMKAAIETVKDLGEFDQRILVLGDMYELGIDERNLHRSVCESITSPITHLFTVGEKGNWISEALLERNTDNIVISSFKSKEELLENLKNIVNDSSIVLIKASRGMKLETIATSLYM</sequence>
<evidence type="ECO:0000256" key="8">
    <source>
        <dbReference type="ARBA" id="ARBA00023306"/>
    </source>
</evidence>
<keyword evidence="9 10" id="KW-0961">Cell wall biogenesis/degradation</keyword>
<evidence type="ECO:0000313" key="15">
    <source>
        <dbReference type="EMBL" id="OIJ13260.1"/>
    </source>
</evidence>
<evidence type="ECO:0000259" key="12">
    <source>
        <dbReference type="Pfam" id="PF01225"/>
    </source>
</evidence>
<evidence type="ECO:0000256" key="5">
    <source>
        <dbReference type="ARBA" id="ARBA00022840"/>
    </source>
</evidence>
<dbReference type="GO" id="GO:0047480">
    <property type="term" value="F:UDP-N-acetylmuramoyl-tripeptide-D-alanyl-D-alanine ligase activity"/>
    <property type="evidence" value="ECO:0007669"/>
    <property type="project" value="UniProtKB-UniRule"/>
</dbReference>
<feature type="domain" description="Mur ligase central" evidence="14">
    <location>
        <begin position="112"/>
        <end position="292"/>
    </location>
</feature>
<evidence type="ECO:0000256" key="9">
    <source>
        <dbReference type="ARBA" id="ARBA00023316"/>
    </source>
</evidence>
<feature type="domain" description="Mur ligase N-terminal catalytic" evidence="12">
    <location>
        <begin position="25"/>
        <end position="101"/>
    </location>
</feature>
<dbReference type="PANTHER" id="PTHR43024:SF1">
    <property type="entry name" value="UDP-N-ACETYLMURAMOYL-TRIPEPTIDE--D-ALANYL-D-ALANINE LIGASE"/>
    <property type="match status" value="1"/>
</dbReference>
<dbReference type="GO" id="GO:0008766">
    <property type="term" value="F:UDP-N-acetylmuramoylalanyl-D-glutamyl-2,6-diaminopimelate-D-alanyl-D-alanine ligase activity"/>
    <property type="evidence" value="ECO:0007669"/>
    <property type="project" value="RHEA"/>
</dbReference>
<dbReference type="NCBIfam" id="TIGR01143">
    <property type="entry name" value="murF"/>
    <property type="match status" value="1"/>
</dbReference>
<dbReference type="SUPFAM" id="SSF53244">
    <property type="entry name" value="MurD-like peptide ligases, peptide-binding domain"/>
    <property type="match status" value="1"/>
</dbReference>
<dbReference type="UniPathway" id="UPA00219"/>
<feature type="binding site" evidence="10">
    <location>
        <begin position="114"/>
        <end position="120"/>
    </location>
    <ligand>
        <name>ATP</name>
        <dbReference type="ChEBI" id="CHEBI:30616"/>
    </ligand>
</feature>
<dbReference type="Pfam" id="PF01225">
    <property type="entry name" value="Mur_ligase"/>
    <property type="match status" value="1"/>
</dbReference>
<dbReference type="RefSeq" id="WP_071309860.1">
    <property type="nucleotide sequence ID" value="NZ_MLQR01000029.1"/>
</dbReference>
<dbReference type="Pfam" id="PF08245">
    <property type="entry name" value="Mur_ligase_M"/>
    <property type="match status" value="1"/>
</dbReference>
<dbReference type="Pfam" id="PF02875">
    <property type="entry name" value="Mur_ligase_C"/>
    <property type="match status" value="1"/>
</dbReference>
<evidence type="ECO:0000313" key="16">
    <source>
        <dbReference type="Proteomes" id="UP000179524"/>
    </source>
</evidence>
<comment type="pathway">
    <text evidence="10 11">Cell wall biogenesis; peptidoglycan biosynthesis.</text>
</comment>
<evidence type="ECO:0000256" key="4">
    <source>
        <dbReference type="ARBA" id="ARBA00022741"/>
    </source>
</evidence>
<dbReference type="Proteomes" id="UP000179524">
    <property type="component" value="Unassembled WGS sequence"/>
</dbReference>
<dbReference type="EMBL" id="MLQR01000029">
    <property type="protein sequence ID" value="OIJ13260.1"/>
    <property type="molecule type" value="Genomic_DNA"/>
</dbReference>
<dbReference type="Gene3D" id="3.40.1190.10">
    <property type="entry name" value="Mur-like, catalytic domain"/>
    <property type="match status" value="1"/>
</dbReference>
<dbReference type="OrthoDB" id="9801978at2"/>
<dbReference type="HAMAP" id="MF_02019">
    <property type="entry name" value="MurF"/>
    <property type="match status" value="1"/>
</dbReference>
<keyword evidence="4 10" id="KW-0547">Nucleotide-binding</keyword>
<dbReference type="InterPro" id="IPR035911">
    <property type="entry name" value="MurE/MurF_N"/>
</dbReference>
<evidence type="ECO:0000256" key="3">
    <source>
        <dbReference type="ARBA" id="ARBA00022618"/>
    </source>
</evidence>
<feature type="domain" description="Mur ligase C-terminal" evidence="13">
    <location>
        <begin position="315"/>
        <end position="441"/>
    </location>
</feature>
<evidence type="ECO:0000256" key="7">
    <source>
        <dbReference type="ARBA" id="ARBA00022984"/>
    </source>
</evidence>
<dbReference type="Gene3D" id="3.90.190.20">
    <property type="entry name" value="Mur ligase, C-terminal domain"/>
    <property type="match status" value="1"/>
</dbReference>
<comment type="subcellular location">
    <subcellularLocation>
        <location evidence="10 11">Cytoplasm</location>
    </subcellularLocation>
</comment>
<dbReference type="GO" id="GO:0005737">
    <property type="term" value="C:cytoplasm"/>
    <property type="evidence" value="ECO:0007669"/>
    <property type="project" value="UniProtKB-SubCell"/>
</dbReference>
<keyword evidence="5 10" id="KW-0067">ATP-binding</keyword>
<dbReference type="InterPro" id="IPR013221">
    <property type="entry name" value="Mur_ligase_cen"/>
</dbReference>
<dbReference type="SUPFAM" id="SSF53623">
    <property type="entry name" value="MurD-like peptide ligases, catalytic domain"/>
    <property type="match status" value="1"/>
</dbReference>
<dbReference type="Gene3D" id="3.40.1390.10">
    <property type="entry name" value="MurE/MurF, N-terminal domain"/>
    <property type="match status" value="1"/>
</dbReference>
<comment type="similarity">
    <text evidence="10">Belongs to the MurCDEF family. MurF subfamily.</text>
</comment>
<evidence type="ECO:0000256" key="11">
    <source>
        <dbReference type="RuleBase" id="RU004136"/>
    </source>
</evidence>
<comment type="caution">
    <text evidence="15">The sequence shown here is derived from an EMBL/GenBank/DDBJ whole genome shotgun (WGS) entry which is preliminary data.</text>
</comment>
<name>A0A1S2LM20_9BACI</name>
<keyword evidence="7 10" id="KW-0573">Peptidoglycan synthesis</keyword>
<dbReference type="InterPro" id="IPR036615">
    <property type="entry name" value="Mur_ligase_C_dom_sf"/>
</dbReference>
<keyword evidence="6 10" id="KW-0133">Cell shape</keyword>
<proteinExistence type="inferred from homology"/>
<evidence type="ECO:0000256" key="6">
    <source>
        <dbReference type="ARBA" id="ARBA00022960"/>
    </source>
</evidence>
<organism evidence="15 16">
    <name type="scientific">Anaerobacillus alkalilacustris</name>
    <dbReference type="NCBI Taxonomy" id="393763"/>
    <lineage>
        <taxon>Bacteria</taxon>
        <taxon>Bacillati</taxon>
        <taxon>Bacillota</taxon>
        <taxon>Bacilli</taxon>
        <taxon>Bacillales</taxon>
        <taxon>Bacillaceae</taxon>
        <taxon>Anaerobacillus</taxon>
    </lineage>
</organism>
<reference evidence="15 16" key="1">
    <citation type="submission" date="2016-10" db="EMBL/GenBank/DDBJ databases">
        <title>Draft genome sequences of four alkaliphilic bacteria belonging to the Anaerobacillus genus.</title>
        <authorList>
            <person name="Bassil N.M."/>
            <person name="Lloyd J.R."/>
        </authorList>
    </citation>
    <scope>NUCLEOTIDE SEQUENCE [LARGE SCALE GENOMIC DNA]</scope>
    <source>
        <strain evidence="15 16">DSM 18345</strain>
    </source>
</reference>
<dbReference type="GO" id="GO:0009252">
    <property type="term" value="P:peptidoglycan biosynthetic process"/>
    <property type="evidence" value="ECO:0007669"/>
    <property type="project" value="UniProtKB-UniRule"/>
</dbReference>
<keyword evidence="16" id="KW-1185">Reference proteome</keyword>
<accession>A0A1S2LM20</accession>
<dbReference type="InterPro" id="IPR000713">
    <property type="entry name" value="Mur_ligase_N"/>
</dbReference>
<evidence type="ECO:0000256" key="2">
    <source>
        <dbReference type="ARBA" id="ARBA00022598"/>
    </source>
</evidence>
<evidence type="ECO:0000256" key="1">
    <source>
        <dbReference type="ARBA" id="ARBA00022490"/>
    </source>
</evidence>
<dbReference type="GO" id="GO:0071555">
    <property type="term" value="P:cell wall organization"/>
    <property type="evidence" value="ECO:0007669"/>
    <property type="project" value="UniProtKB-KW"/>
</dbReference>
<dbReference type="InterPro" id="IPR004101">
    <property type="entry name" value="Mur_ligase_C"/>
</dbReference>
<keyword evidence="1 10" id="KW-0963">Cytoplasm</keyword>
<keyword evidence="2 10" id="KW-0436">Ligase</keyword>
<comment type="catalytic activity">
    <reaction evidence="10 11">
        <text>D-alanyl-D-alanine + UDP-N-acetyl-alpha-D-muramoyl-L-alanyl-gamma-D-glutamyl-meso-2,6-diaminopimelate + ATP = UDP-N-acetyl-alpha-D-muramoyl-L-alanyl-gamma-D-glutamyl-meso-2,6-diaminopimeloyl-D-alanyl-D-alanine + ADP + phosphate + H(+)</text>
        <dbReference type="Rhea" id="RHEA:28374"/>
        <dbReference type="ChEBI" id="CHEBI:15378"/>
        <dbReference type="ChEBI" id="CHEBI:30616"/>
        <dbReference type="ChEBI" id="CHEBI:43474"/>
        <dbReference type="ChEBI" id="CHEBI:57822"/>
        <dbReference type="ChEBI" id="CHEBI:61386"/>
        <dbReference type="ChEBI" id="CHEBI:83905"/>
        <dbReference type="ChEBI" id="CHEBI:456216"/>
        <dbReference type="EC" id="6.3.2.10"/>
    </reaction>
</comment>
<dbReference type="EC" id="6.3.2.10" evidence="10 11"/>
<protein>
    <recommendedName>
        <fullName evidence="10 11">UDP-N-acetylmuramoyl-tripeptide--D-alanyl-D-alanine ligase</fullName>
        <ecNumber evidence="10 11">6.3.2.10</ecNumber>
    </recommendedName>
    <alternativeName>
        <fullName evidence="10">D-alanyl-D-alanine-adding enzyme</fullName>
    </alternativeName>
</protein>
<evidence type="ECO:0000259" key="13">
    <source>
        <dbReference type="Pfam" id="PF02875"/>
    </source>
</evidence>
<dbReference type="InterPro" id="IPR005863">
    <property type="entry name" value="UDP-N-AcMur_synth"/>
</dbReference>
<dbReference type="InterPro" id="IPR036565">
    <property type="entry name" value="Mur-like_cat_sf"/>
</dbReference>
<evidence type="ECO:0000256" key="10">
    <source>
        <dbReference type="HAMAP-Rule" id="MF_02019"/>
    </source>
</evidence>
<dbReference type="GO" id="GO:0008360">
    <property type="term" value="P:regulation of cell shape"/>
    <property type="evidence" value="ECO:0007669"/>
    <property type="project" value="UniProtKB-KW"/>
</dbReference>
<dbReference type="InterPro" id="IPR051046">
    <property type="entry name" value="MurCDEF_CellWall_CoF430Synth"/>
</dbReference>
<dbReference type="AlphaFoldDB" id="A0A1S2LM20"/>
<gene>
    <name evidence="10" type="primary">murF</name>
    <name evidence="15" type="ORF">BKP37_12210</name>
</gene>